<comment type="caution">
    <text evidence="2">The sequence shown here is derived from an EMBL/GenBank/DDBJ whole genome shotgun (WGS) entry which is preliminary data.</text>
</comment>
<dbReference type="InterPro" id="IPR011990">
    <property type="entry name" value="TPR-like_helical_dom_sf"/>
</dbReference>
<dbReference type="SUPFAM" id="SSF48452">
    <property type="entry name" value="TPR-like"/>
    <property type="match status" value="1"/>
</dbReference>
<evidence type="ECO:0000256" key="1">
    <source>
        <dbReference type="SAM" id="MobiDB-lite"/>
    </source>
</evidence>
<dbReference type="Proteomes" id="UP000837803">
    <property type="component" value="Unassembled WGS sequence"/>
</dbReference>
<evidence type="ECO:0000313" key="2">
    <source>
        <dbReference type="EMBL" id="CAH0999875.1"/>
    </source>
</evidence>
<name>A0ABM9AYP5_9BACT</name>
<evidence type="ECO:0008006" key="4">
    <source>
        <dbReference type="Google" id="ProtNLM"/>
    </source>
</evidence>
<sequence length="483" mass="52774">MKKYLHLPLVAVLFLFGTSCDDQLDINENPLAATQVDANLLFPEILVNFSNIRESELDARIGTIPQYYEPAFGVIGDYALGLRSNTFLMGNVWSNIYTNVLKNSGLLERTALEAEPGTRNNIIAQAKIINGLAYWQATMLWEDVPYTEAVDFVTQLPKFDSQESILRNIAADLATAVSLIDEGSAKIESGDLVYDGDMDLWRRAGNSLRMKILMYIANKDEGSVSGDIAALAAGPLLETADQNAQLSYLDAPGNYNPYWNILNNFANGVNPTWYIASEASFNLISSLDDPRLSVYYDESEDAATVGTGDFGPVSSPGTFNGFGRTAAILSSTLIRPDRPDTYIVASETQLLKAEAILRGLASGDAQAAFEAGIRASINEYDGTDREVADSEVSAYIESLGSLDSKSDNAALLAVRQQLYIANFERLPDGWSEWRRTKVPTLQAPSGSQVSGVVRRFFYPPDEVGANTNAPSPKALDAPMWYEN</sequence>
<gene>
    <name evidence="2" type="ORF">LEM8419_01144</name>
</gene>
<dbReference type="PROSITE" id="PS51257">
    <property type="entry name" value="PROKAR_LIPOPROTEIN"/>
    <property type="match status" value="1"/>
</dbReference>
<keyword evidence="3" id="KW-1185">Reference proteome</keyword>
<evidence type="ECO:0000313" key="3">
    <source>
        <dbReference type="Proteomes" id="UP000837803"/>
    </source>
</evidence>
<dbReference type="Pfam" id="PF12771">
    <property type="entry name" value="SusD-like_2"/>
    <property type="match status" value="1"/>
</dbReference>
<dbReference type="RefSeq" id="WP_238750054.1">
    <property type="nucleotide sequence ID" value="NZ_CAKLPZ010000001.1"/>
</dbReference>
<dbReference type="InterPro" id="IPR041662">
    <property type="entry name" value="SusD-like_2"/>
</dbReference>
<proteinExistence type="predicted"/>
<organism evidence="2 3">
    <name type="scientific">Neolewinella maritima</name>
    <dbReference type="NCBI Taxonomy" id="1383882"/>
    <lineage>
        <taxon>Bacteria</taxon>
        <taxon>Pseudomonadati</taxon>
        <taxon>Bacteroidota</taxon>
        <taxon>Saprospiria</taxon>
        <taxon>Saprospirales</taxon>
        <taxon>Lewinellaceae</taxon>
        <taxon>Neolewinella</taxon>
    </lineage>
</organism>
<dbReference type="EMBL" id="CAKLPZ010000001">
    <property type="protein sequence ID" value="CAH0999875.1"/>
    <property type="molecule type" value="Genomic_DNA"/>
</dbReference>
<feature type="region of interest" description="Disordered" evidence="1">
    <location>
        <begin position="463"/>
        <end position="483"/>
    </location>
</feature>
<accession>A0ABM9AYP5</accession>
<reference evidence="2" key="1">
    <citation type="submission" date="2021-12" db="EMBL/GenBank/DDBJ databases">
        <authorList>
            <person name="Rodrigo-Torres L."/>
            <person name="Arahal R. D."/>
            <person name="Lucena T."/>
        </authorList>
    </citation>
    <scope>NUCLEOTIDE SEQUENCE</scope>
    <source>
        <strain evidence="2">CECT 8419</strain>
    </source>
</reference>
<dbReference type="Gene3D" id="1.25.40.390">
    <property type="match status" value="1"/>
</dbReference>
<protein>
    <recommendedName>
        <fullName evidence="4">SusD/RagB family nutrient-binding outer membrane lipoprotein</fullName>
    </recommendedName>
</protein>